<sequence length="104" mass="11391">MGADSFLTGYVAGIENELSLFKNNELITQEYRQFVREWARASHVSGMLGGPTLEMERIIALNGMETVVDNDDGSALSAAIVCPKNRTITVVLKHQSIIDLPVPD</sequence>
<dbReference type="EMBL" id="QMDH01000007">
    <property type="protein sequence ID" value="RAZ70651.1"/>
    <property type="molecule type" value="Genomic_DNA"/>
</dbReference>
<organism evidence="1 2">
    <name type="scientific">Enterobacter cloacae</name>
    <dbReference type="NCBI Taxonomy" id="550"/>
    <lineage>
        <taxon>Bacteria</taxon>
        <taxon>Pseudomonadati</taxon>
        <taxon>Pseudomonadota</taxon>
        <taxon>Gammaproteobacteria</taxon>
        <taxon>Enterobacterales</taxon>
        <taxon>Enterobacteriaceae</taxon>
        <taxon>Enterobacter</taxon>
        <taxon>Enterobacter cloacae complex</taxon>
    </lineage>
</organism>
<dbReference type="AlphaFoldDB" id="A0A330GFJ2"/>
<accession>A0A330GFJ2</accession>
<reference evidence="1 2" key="1">
    <citation type="submission" date="2018-06" db="EMBL/GenBank/DDBJ databases">
        <title>ACT-28, a chromosomally-encoded AmpC with carbapenemase activity from Enterobacter kobei.</title>
        <authorList>
            <person name="Jousset A.B."/>
            <person name="Oueslati S."/>
            <person name="Bernabeu S."/>
            <person name="Takissian J."/>
            <person name="Creton E."/>
            <person name="Vogel A."/>
            <person name="Cotellon G."/>
            <person name="Bonnin R.A."/>
            <person name="Dortet L."/>
            <person name="Naas T."/>
        </authorList>
    </citation>
    <scope>NUCLEOTIDE SEQUENCE [LARGE SCALE GENOMIC DNA]</scope>
    <source>
        <strain evidence="1 2">99B3</strain>
    </source>
</reference>
<protein>
    <submittedName>
        <fullName evidence="1">Uncharacterized protein</fullName>
    </submittedName>
</protein>
<evidence type="ECO:0000313" key="2">
    <source>
        <dbReference type="Proteomes" id="UP000251576"/>
    </source>
</evidence>
<dbReference type="Proteomes" id="UP000251576">
    <property type="component" value="Unassembled WGS sequence"/>
</dbReference>
<gene>
    <name evidence="1" type="ORF">DP202_06045</name>
</gene>
<feature type="non-terminal residue" evidence="1">
    <location>
        <position position="104"/>
    </location>
</feature>
<proteinExistence type="predicted"/>
<dbReference type="RefSeq" id="WP_181663648.1">
    <property type="nucleotide sequence ID" value="NZ_CABMNQ010000007.1"/>
</dbReference>
<name>A0A330GFJ2_ENTCL</name>
<comment type="caution">
    <text evidence="1">The sequence shown here is derived from an EMBL/GenBank/DDBJ whole genome shotgun (WGS) entry which is preliminary data.</text>
</comment>
<evidence type="ECO:0000313" key="1">
    <source>
        <dbReference type="EMBL" id="RAZ70651.1"/>
    </source>
</evidence>